<dbReference type="InterPro" id="IPR019805">
    <property type="entry name" value="Heat_shock_protein_90_CS"/>
</dbReference>
<dbReference type="InterPro" id="IPR020568">
    <property type="entry name" value="Ribosomal_Su5_D2-typ_SF"/>
</dbReference>
<dbReference type="EMBL" id="LRPM01000022">
    <property type="protein sequence ID" value="KWZ78589.1"/>
    <property type="molecule type" value="Genomic_DNA"/>
</dbReference>
<dbReference type="FunFam" id="3.30.565.10:FF:000357">
    <property type="entry name" value="Heat shock protein HSP 90-beta"/>
    <property type="match status" value="1"/>
</dbReference>
<dbReference type="GO" id="GO:0051082">
    <property type="term" value="F:unfolded protein binding"/>
    <property type="evidence" value="ECO:0007669"/>
    <property type="project" value="UniProtKB-UniRule"/>
</dbReference>
<dbReference type="PROSITE" id="PS00298">
    <property type="entry name" value="HSP90"/>
    <property type="match status" value="1"/>
</dbReference>
<dbReference type="Gene3D" id="3.40.50.11260">
    <property type="match status" value="1"/>
</dbReference>
<keyword evidence="6 7" id="KW-0143">Chaperone</keyword>
<feature type="binding site" evidence="8">
    <location>
        <position position="30"/>
    </location>
    <ligand>
        <name>ATP</name>
        <dbReference type="ChEBI" id="CHEBI:30616"/>
    </ligand>
</feature>
<feature type="binding site" evidence="8">
    <location>
        <position position="342"/>
    </location>
    <ligand>
        <name>ATP</name>
        <dbReference type="ChEBI" id="CHEBI:30616"/>
    </ligand>
</feature>
<comment type="subcellular location">
    <subcellularLocation>
        <location evidence="7">Cytoplasm</location>
    </subcellularLocation>
</comment>
<protein>
    <recommendedName>
        <fullName evidence="7">Chaperone protein HtpG</fullName>
    </recommendedName>
    <alternativeName>
        <fullName evidence="7">Heat shock protein HtpG</fullName>
    </alternativeName>
    <alternativeName>
        <fullName evidence="7">High temperature protein G</fullName>
    </alternativeName>
</protein>
<dbReference type="GO" id="GO:0140662">
    <property type="term" value="F:ATP-dependent protein folding chaperone"/>
    <property type="evidence" value="ECO:0007669"/>
    <property type="project" value="InterPro"/>
</dbReference>
<dbReference type="InterPro" id="IPR001404">
    <property type="entry name" value="Hsp90_fam"/>
</dbReference>
<dbReference type="Pfam" id="PF13589">
    <property type="entry name" value="HATPase_c_3"/>
    <property type="match status" value="1"/>
</dbReference>
<evidence type="ECO:0000259" key="9">
    <source>
        <dbReference type="PROSITE" id="PS50222"/>
    </source>
</evidence>
<dbReference type="STRING" id="33036.HMPREF3200_00601"/>
<comment type="subunit">
    <text evidence="7">Homodimer.</text>
</comment>
<dbReference type="PANTHER" id="PTHR11528">
    <property type="entry name" value="HEAT SHOCK PROTEIN 90 FAMILY MEMBER"/>
    <property type="match status" value="1"/>
</dbReference>
<feature type="binding site" evidence="8">
    <location>
        <position position="94"/>
    </location>
    <ligand>
        <name>ATP</name>
        <dbReference type="ChEBI" id="CHEBI:30616"/>
    </ligand>
</feature>
<reference evidence="11" key="1">
    <citation type="submission" date="2016-01" db="EMBL/GenBank/DDBJ databases">
        <authorList>
            <person name="Mitreva M."/>
            <person name="Pepin K.H."/>
            <person name="Mihindukulasuriya K.A."/>
            <person name="Fulton R."/>
            <person name="Fronick C."/>
            <person name="O'Laughlin M."/>
            <person name="Miner T."/>
            <person name="Herter B."/>
            <person name="Rosa B.A."/>
            <person name="Cordes M."/>
            <person name="Tomlinson C."/>
            <person name="Wollam A."/>
            <person name="Palsikar V.B."/>
            <person name="Mardis E.R."/>
            <person name="Wilson R.K."/>
        </authorList>
    </citation>
    <scope>NUCLEOTIDE SEQUENCE [LARGE SCALE GENOMIC DNA]</scope>
    <source>
        <strain evidence="11">MJR8151</strain>
    </source>
</reference>
<evidence type="ECO:0000256" key="8">
    <source>
        <dbReference type="PIRSR" id="PIRSR002583-1"/>
    </source>
</evidence>
<dbReference type="PIRSF" id="PIRSF002583">
    <property type="entry name" value="Hsp90"/>
    <property type="match status" value="1"/>
</dbReference>
<keyword evidence="4 7" id="KW-0067">ATP-binding</keyword>
<evidence type="ECO:0000256" key="5">
    <source>
        <dbReference type="ARBA" id="ARBA00023016"/>
    </source>
</evidence>
<dbReference type="HAMAP" id="MF_00505">
    <property type="entry name" value="HSP90"/>
    <property type="match status" value="1"/>
</dbReference>
<dbReference type="AlphaFoldDB" id="A0A133KG98"/>
<dbReference type="Gene3D" id="3.30.565.10">
    <property type="entry name" value="Histidine kinase-like ATPase, C-terminal domain"/>
    <property type="match status" value="1"/>
</dbReference>
<dbReference type="GO" id="GO:0005737">
    <property type="term" value="C:cytoplasm"/>
    <property type="evidence" value="ECO:0007669"/>
    <property type="project" value="UniProtKB-SubCell"/>
</dbReference>
<dbReference type="GO" id="GO:0016887">
    <property type="term" value="F:ATP hydrolysis activity"/>
    <property type="evidence" value="ECO:0007669"/>
    <property type="project" value="InterPro"/>
</dbReference>
<evidence type="ECO:0000313" key="10">
    <source>
        <dbReference type="EMBL" id="KWZ78589.1"/>
    </source>
</evidence>
<dbReference type="InterPro" id="IPR020575">
    <property type="entry name" value="Hsp90_N"/>
</dbReference>
<keyword evidence="5 7" id="KW-0346">Stress response</keyword>
<name>A0A133KG98_9FIRM</name>
<feature type="domain" description="EF-hand" evidence="9">
    <location>
        <begin position="398"/>
        <end position="433"/>
    </location>
</feature>
<keyword evidence="2 7" id="KW-0963">Cytoplasm</keyword>
<dbReference type="RefSeq" id="WP_060929141.1">
    <property type="nucleotide sequence ID" value="NZ_KQ955265.1"/>
</dbReference>
<comment type="caution">
    <text evidence="7">Lacks conserved residue(s) required for the propagation of feature annotation.</text>
</comment>
<sequence length="617" mass="71716">MKQEFKAEAKKVMDLMINSIYTNKEIFLRELISNASDALDKLYYQDLKSDNSTDKSDYYIELIPNTEERSLIVRDTGIGMNEKDLIENLGTIAKSGTEIFKKSVEDADVKDLIGQFGVGFYSAFMVASKIEVLTKKFADDKAYLWTSENADSYEIEEASKEGHGTDIKLFFKESSEDFDYDEFLDQYRLKNLVEKYSNYIRYPIKMLVTKTRKAEDSTDEDPKYEDYKDYDILNSNKPIWKKNKSELEDKDYINFYRESHYGFDEPISWIHFSVEGLVSFKALLYIPKKAPFDFYSKDYKKGLELYSHGVKIMDRSEDLLDDAFSFVKGVVDSDDISLNISRETLQQDRQVRVIAKQINKKIKQALADLLKNDREKYESFFKEFGNSLKVSIYESFAANKEDLEDLLLFYSRKEDKLISLAEYKEAMKSTDEDILYAVGDSLERIKNSPALSQIDEDRDVLLLDEKLDEFLIKMLKDYKDLPFKSINQVEENENAAEDESDKKLVDFAKENTPDDVVDVRFTDKMGDIPSMIKQRGEVSIEMEKTLKNQPQAMGIKADKVLEINKETRAYKLLIENLDKDKDKAKMIIGLLLDQARLMEGLEIEDPVSYTKNIWKLI</sequence>
<dbReference type="Proteomes" id="UP000070383">
    <property type="component" value="Unassembled WGS sequence"/>
</dbReference>
<feature type="binding site" evidence="8">
    <location>
        <begin position="115"/>
        <end position="120"/>
    </location>
    <ligand>
        <name>ATP</name>
        <dbReference type="ChEBI" id="CHEBI:30616"/>
    </ligand>
</feature>
<dbReference type="PATRIC" id="fig|33036.3.peg.599"/>
<dbReference type="InterPro" id="IPR037196">
    <property type="entry name" value="HSP90_C"/>
</dbReference>
<feature type="binding site" evidence="8">
    <location>
        <begin position="95"/>
        <end position="96"/>
    </location>
    <ligand>
        <name>ATP</name>
        <dbReference type="ChEBI" id="CHEBI:30616"/>
    </ligand>
</feature>
<proteinExistence type="inferred from homology"/>
<dbReference type="InterPro" id="IPR036890">
    <property type="entry name" value="HATPase_C_sf"/>
</dbReference>
<dbReference type="SUPFAM" id="SSF110942">
    <property type="entry name" value="HSP90 C-terminal domain"/>
    <property type="match status" value="1"/>
</dbReference>
<evidence type="ECO:0000313" key="11">
    <source>
        <dbReference type="Proteomes" id="UP000070383"/>
    </source>
</evidence>
<evidence type="ECO:0000256" key="1">
    <source>
        <dbReference type="ARBA" id="ARBA00008239"/>
    </source>
</evidence>
<dbReference type="PROSITE" id="PS50222">
    <property type="entry name" value="EF_HAND_2"/>
    <property type="match status" value="1"/>
</dbReference>
<evidence type="ECO:0000256" key="2">
    <source>
        <dbReference type="ARBA" id="ARBA00022490"/>
    </source>
</evidence>
<accession>A0A133KG98</accession>
<dbReference type="InterPro" id="IPR002048">
    <property type="entry name" value="EF_hand_dom"/>
</dbReference>
<dbReference type="OrthoDB" id="9802640at2"/>
<dbReference type="Pfam" id="PF00183">
    <property type="entry name" value="HSP90"/>
    <property type="match status" value="1"/>
</dbReference>
<comment type="caution">
    <text evidence="10">The sequence shown here is derived from an EMBL/GenBank/DDBJ whole genome shotgun (WGS) entry which is preliminary data.</text>
</comment>
<dbReference type="NCBIfam" id="NF003555">
    <property type="entry name" value="PRK05218.1"/>
    <property type="match status" value="1"/>
</dbReference>
<feature type="region of interest" description="C" evidence="7">
    <location>
        <begin position="545"/>
        <end position="617"/>
    </location>
</feature>
<dbReference type="SUPFAM" id="SSF54211">
    <property type="entry name" value="Ribosomal protein S5 domain 2-like"/>
    <property type="match status" value="1"/>
</dbReference>
<dbReference type="Gene3D" id="1.20.120.790">
    <property type="entry name" value="Heat shock protein 90, C-terminal domain"/>
    <property type="match status" value="1"/>
</dbReference>
<evidence type="ECO:0000256" key="4">
    <source>
        <dbReference type="ARBA" id="ARBA00022840"/>
    </source>
</evidence>
<feature type="binding site" evidence="8">
    <location>
        <position position="75"/>
    </location>
    <ligand>
        <name>ATP</name>
        <dbReference type="ChEBI" id="CHEBI:30616"/>
    </ligand>
</feature>
<keyword evidence="11" id="KW-1185">Reference proteome</keyword>
<dbReference type="CDD" id="cd16927">
    <property type="entry name" value="HATPase_Hsp90-like"/>
    <property type="match status" value="1"/>
</dbReference>
<dbReference type="SUPFAM" id="SSF55874">
    <property type="entry name" value="ATPase domain of HSP90 chaperone/DNA topoisomerase II/histidine kinase"/>
    <property type="match status" value="1"/>
</dbReference>
<gene>
    <name evidence="7" type="primary">htpG</name>
    <name evidence="10" type="ORF">HMPREF3200_00601</name>
</gene>
<dbReference type="Gene3D" id="3.30.230.80">
    <property type="match status" value="1"/>
</dbReference>
<evidence type="ECO:0000256" key="6">
    <source>
        <dbReference type="ARBA" id="ARBA00023186"/>
    </source>
</evidence>
<comment type="similarity">
    <text evidence="1 7">Belongs to the heat shock protein 90 family.</text>
</comment>
<dbReference type="GO" id="GO:0005509">
    <property type="term" value="F:calcium ion binding"/>
    <property type="evidence" value="ECO:0007669"/>
    <property type="project" value="InterPro"/>
</dbReference>
<keyword evidence="3 7" id="KW-0547">Nucleotide-binding</keyword>
<feature type="binding site" evidence="8">
    <location>
        <position position="80"/>
    </location>
    <ligand>
        <name>ATP</name>
        <dbReference type="ChEBI" id="CHEBI:30616"/>
    </ligand>
</feature>
<dbReference type="PRINTS" id="PR00775">
    <property type="entry name" value="HEATSHOCK90"/>
</dbReference>
<organism evidence="10 11">
    <name type="scientific">Anaerococcus tetradius</name>
    <dbReference type="NCBI Taxonomy" id="33036"/>
    <lineage>
        <taxon>Bacteria</taxon>
        <taxon>Bacillati</taxon>
        <taxon>Bacillota</taxon>
        <taxon>Tissierellia</taxon>
        <taxon>Tissierellales</taxon>
        <taxon>Peptoniphilaceae</taxon>
        <taxon>Anaerococcus</taxon>
    </lineage>
</organism>
<feature type="binding site" evidence="8">
    <location>
        <position position="165"/>
    </location>
    <ligand>
        <name>ATP</name>
        <dbReference type="ChEBI" id="CHEBI:30616"/>
    </ligand>
</feature>
<feature type="region of interest" description="A; substrate-binding" evidence="7">
    <location>
        <begin position="1"/>
        <end position="342"/>
    </location>
</feature>
<feature type="binding site" evidence="8">
    <location>
        <position position="88"/>
    </location>
    <ligand>
        <name>ATP</name>
        <dbReference type="ChEBI" id="CHEBI:30616"/>
    </ligand>
</feature>
<evidence type="ECO:0000256" key="7">
    <source>
        <dbReference type="HAMAP-Rule" id="MF_00505"/>
    </source>
</evidence>
<comment type="function">
    <text evidence="7">Molecular chaperone. Has ATPase activity.</text>
</comment>
<evidence type="ECO:0000256" key="3">
    <source>
        <dbReference type="ARBA" id="ARBA00022741"/>
    </source>
</evidence>
<feature type="binding site" evidence="8">
    <location>
        <position position="34"/>
    </location>
    <ligand>
        <name>ATP</name>
        <dbReference type="ChEBI" id="CHEBI:30616"/>
    </ligand>
</feature>
<dbReference type="GO" id="GO:0005524">
    <property type="term" value="F:ATP binding"/>
    <property type="evidence" value="ECO:0007669"/>
    <property type="project" value="UniProtKB-UniRule"/>
</dbReference>